<evidence type="ECO:0000313" key="2">
    <source>
        <dbReference type="EMBL" id="OHA60561.1"/>
    </source>
</evidence>
<reference evidence="2 3" key="1">
    <citation type="journal article" date="2016" name="Nat. Commun.">
        <title>Thousands of microbial genomes shed light on interconnected biogeochemical processes in an aquifer system.</title>
        <authorList>
            <person name="Anantharaman K."/>
            <person name="Brown C.T."/>
            <person name="Hug L.A."/>
            <person name="Sharon I."/>
            <person name="Castelle C.J."/>
            <person name="Probst A.J."/>
            <person name="Thomas B.C."/>
            <person name="Singh A."/>
            <person name="Wilkins M.J."/>
            <person name="Karaoz U."/>
            <person name="Brodie E.L."/>
            <person name="Williams K.H."/>
            <person name="Hubbard S.S."/>
            <person name="Banfield J.F."/>
        </authorList>
    </citation>
    <scope>NUCLEOTIDE SEQUENCE [LARGE SCALE GENOMIC DNA]</scope>
</reference>
<dbReference type="EMBL" id="MHTI01000004">
    <property type="protein sequence ID" value="OHA60561.1"/>
    <property type="molecule type" value="Genomic_DNA"/>
</dbReference>
<keyword evidence="1" id="KW-1133">Transmembrane helix</keyword>
<keyword evidence="1" id="KW-0812">Transmembrane</keyword>
<sequence>MISFAWFGTFGLFYHVMEMGSDQMMDDGCLFNGQVEMCTMNFSEHLALWRETITSLPQSVGLWSTLILAIISAVIVVLWRYSLFDFFKRAVSRWKLYLRKYPHLLLFNYLREIFSRGILNSKIYETVTL</sequence>
<keyword evidence="1" id="KW-0472">Membrane</keyword>
<accession>A0A1G2QKT1</accession>
<evidence type="ECO:0000313" key="3">
    <source>
        <dbReference type="Proteomes" id="UP000178481"/>
    </source>
</evidence>
<dbReference type="Proteomes" id="UP000178481">
    <property type="component" value="Unassembled WGS sequence"/>
</dbReference>
<evidence type="ECO:0000256" key="1">
    <source>
        <dbReference type="SAM" id="Phobius"/>
    </source>
</evidence>
<protein>
    <submittedName>
        <fullName evidence="2">Uncharacterized protein</fullName>
    </submittedName>
</protein>
<name>A0A1G2QKT1_9BACT</name>
<feature type="transmembrane region" description="Helical" evidence="1">
    <location>
        <begin position="60"/>
        <end position="79"/>
    </location>
</feature>
<gene>
    <name evidence="2" type="ORF">A2607_00745</name>
</gene>
<dbReference type="AlphaFoldDB" id="A0A1G2QKT1"/>
<proteinExistence type="predicted"/>
<organism evidence="2 3">
    <name type="scientific">Candidatus Vogelbacteria bacterium RIFOXYD1_FULL_42_15</name>
    <dbReference type="NCBI Taxonomy" id="1802437"/>
    <lineage>
        <taxon>Bacteria</taxon>
        <taxon>Candidatus Vogeliibacteriota</taxon>
    </lineage>
</organism>
<comment type="caution">
    <text evidence="2">The sequence shown here is derived from an EMBL/GenBank/DDBJ whole genome shotgun (WGS) entry which is preliminary data.</text>
</comment>